<dbReference type="SUPFAM" id="SSF103612">
    <property type="entry name" value="SBT domain"/>
    <property type="match status" value="1"/>
</dbReference>
<feature type="compositionally biased region" description="Low complexity" evidence="10">
    <location>
        <begin position="340"/>
        <end position="352"/>
    </location>
</feature>
<dbReference type="EMBL" id="CM027681">
    <property type="protein sequence ID" value="KAG0544249.1"/>
    <property type="molecule type" value="Genomic_DNA"/>
</dbReference>
<dbReference type="InterPro" id="IPR004333">
    <property type="entry name" value="SBP_dom"/>
</dbReference>
<dbReference type="GO" id="GO:0005634">
    <property type="term" value="C:nucleus"/>
    <property type="evidence" value="ECO:0007669"/>
    <property type="project" value="UniProtKB-SubCell"/>
</dbReference>
<dbReference type="InterPro" id="IPR036893">
    <property type="entry name" value="SBP_sf"/>
</dbReference>
<protein>
    <recommendedName>
        <fullName evidence="11">SBP-type domain-containing protein</fullName>
    </recommendedName>
</protein>
<keyword evidence="8" id="KW-0539">Nucleus</keyword>
<evidence type="ECO:0000256" key="3">
    <source>
        <dbReference type="ARBA" id="ARBA00022771"/>
    </source>
</evidence>
<proteinExistence type="predicted"/>
<evidence type="ECO:0000256" key="10">
    <source>
        <dbReference type="SAM" id="MobiDB-lite"/>
    </source>
</evidence>
<evidence type="ECO:0000313" key="12">
    <source>
        <dbReference type="EMBL" id="KAG0544249.1"/>
    </source>
</evidence>
<evidence type="ECO:0000313" key="13">
    <source>
        <dbReference type="Proteomes" id="UP000807115"/>
    </source>
</evidence>
<evidence type="ECO:0000256" key="8">
    <source>
        <dbReference type="ARBA" id="ARBA00023242"/>
    </source>
</evidence>
<dbReference type="GO" id="GO:0008270">
    <property type="term" value="F:zinc ion binding"/>
    <property type="evidence" value="ECO:0007669"/>
    <property type="project" value="UniProtKB-KW"/>
</dbReference>
<evidence type="ECO:0000256" key="5">
    <source>
        <dbReference type="ARBA" id="ARBA00023015"/>
    </source>
</evidence>
<reference evidence="12" key="2">
    <citation type="submission" date="2020-10" db="EMBL/GenBank/DDBJ databases">
        <authorList>
            <person name="Cooper E.A."/>
            <person name="Brenton Z.W."/>
            <person name="Flinn B.S."/>
            <person name="Jenkins J."/>
            <person name="Shu S."/>
            <person name="Flowers D."/>
            <person name="Luo F."/>
            <person name="Wang Y."/>
            <person name="Xia P."/>
            <person name="Barry K."/>
            <person name="Daum C."/>
            <person name="Lipzen A."/>
            <person name="Yoshinaga Y."/>
            <person name="Schmutz J."/>
            <person name="Saski C."/>
            <person name="Vermerris W."/>
            <person name="Kresovich S."/>
        </authorList>
    </citation>
    <scope>NUCLEOTIDE SEQUENCE</scope>
</reference>
<name>A0A921RQT8_SORBI</name>
<feature type="region of interest" description="Disordered" evidence="10">
    <location>
        <begin position="339"/>
        <end position="383"/>
    </location>
</feature>
<dbReference type="Gene3D" id="4.10.1100.10">
    <property type="entry name" value="Transcription factor, SBP-box domain"/>
    <property type="match status" value="1"/>
</dbReference>
<reference evidence="12" key="1">
    <citation type="journal article" date="2019" name="BMC Genomics">
        <title>A new reference genome for Sorghum bicolor reveals high levels of sequence similarity between sweet and grain genotypes: implications for the genetics of sugar metabolism.</title>
        <authorList>
            <person name="Cooper E.A."/>
            <person name="Brenton Z.W."/>
            <person name="Flinn B.S."/>
            <person name="Jenkins J."/>
            <person name="Shu S."/>
            <person name="Flowers D."/>
            <person name="Luo F."/>
            <person name="Wang Y."/>
            <person name="Xia P."/>
            <person name="Barry K."/>
            <person name="Daum C."/>
            <person name="Lipzen A."/>
            <person name="Yoshinaga Y."/>
            <person name="Schmutz J."/>
            <person name="Saski C."/>
            <person name="Vermerris W."/>
            <person name="Kresovich S."/>
        </authorList>
    </citation>
    <scope>NUCLEOTIDE SEQUENCE</scope>
</reference>
<feature type="domain" description="SBP-type" evidence="11">
    <location>
        <begin position="69"/>
        <end position="146"/>
    </location>
</feature>
<evidence type="ECO:0000256" key="9">
    <source>
        <dbReference type="PROSITE-ProRule" id="PRU00470"/>
    </source>
</evidence>
<feature type="region of interest" description="Disordered" evidence="10">
    <location>
        <begin position="37"/>
        <end position="71"/>
    </location>
</feature>
<dbReference type="FunFam" id="4.10.1100.10:FF:000001">
    <property type="entry name" value="Squamosa promoter-binding-like protein 14"/>
    <property type="match status" value="1"/>
</dbReference>
<dbReference type="AlphaFoldDB" id="A0A921RQT8"/>
<dbReference type="Proteomes" id="UP000807115">
    <property type="component" value="Chromosome 2"/>
</dbReference>
<comment type="caution">
    <text evidence="12">The sequence shown here is derived from an EMBL/GenBank/DDBJ whole genome shotgun (WGS) entry which is preliminary data.</text>
</comment>
<dbReference type="PROSITE" id="PS51141">
    <property type="entry name" value="ZF_SBP"/>
    <property type="match status" value="1"/>
</dbReference>
<keyword evidence="4" id="KW-0862">Zinc</keyword>
<dbReference type="InterPro" id="IPR044817">
    <property type="entry name" value="SBP-like"/>
</dbReference>
<dbReference type="PANTHER" id="PTHR31251">
    <property type="entry name" value="SQUAMOSA PROMOTER-BINDING-LIKE PROTEIN 4"/>
    <property type="match status" value="1"/>
</dbReference>
<keyword evidence="5" id="KW-0805">Transcription regulation</keyword>
<evidence type="ECO:0000256" key="4">
    <source>
        <dbReference type="ARBA" id="ARBA00022833"/>
    </source>
</evidence>
<evidence type="ECO:0000256" key="1">
    <source>
        <dbReference type="ARBA" id="ARBA00004123"/>
    </source>
</evidence>
<evidence type="ECO:0000256" key="7">
    <source>
        <dbReference type="ARBA" id="ARBA00023163"/>
    </source>
</evidence>
<evidence type="ECO:0000256" key="6">
    <source>
        <dbReference type="ARBA" id="ARBA00023125"/>
    </source>
</evidence>
<dbReference type="PANTHER" id="PTHR31251:SF226">
    <property type="entry name" value="SQUAMOSA PROMOTER-BINDING-LIKE PROTEIN 6"/>
    <property type="match status" value="1"/>
</dbReference>
<sequence length="383" mass="40580">MATGGSGSDDVHGLTFGKKIYFEQDAAVAAAGGSGSGSATAAAGGRKGKGVATGGGRPASASAASATQPPRCQVDGCGVDLSAVKQYYCRHKVCYMHSKEPRVVVAGIEQRFCQQCSRFHQLPEFDQGKRSCRRRLIGHNERRRKPPPGPLTSRYGRLAASFQEPGRFRSFLLDFSYPRVPSSVRDAWQGVQPGGDRMLGTIQWHGNQEPHPHRSAAAGYGNHAYNCHGGLVAGASMLPSAFELPPGGCVAGVTTDSSCALSLLSTQPWDTTPKVAATTGPQQCPPRPAPSKAPRWRRPSWRAATRRQAPGRPHGTLPTVPGTRSSITMMLCTWSIQARSTTATSPASSSSPCREAGHRRRQTCRTSTMAAPAAPSAIPPPTQ</sequence>
<evidence type="ECO:0000259" key="11">
    <source>
        <dbReference type="PROSITE" id="PS51141"/>
    </source>
</evidence>
<keyword evidence="7" id="KW-0804">Transcription</keyword>
<dbReference type="GO" id="GO:0003677">
    <property type="term" value="F:DNA binding"/>
    <property type="evidence" value="ECO:0007669"/>
    <property type="project" value="UniProtKB-KW"/>
</dbReference>
<feature type="region of interest" description="Disordered" evidence="10">
    <location>
        <begin position="276"/>
        <end position="323"/>
    </location>
</feature>
<comment type="subcellular location">
    <subcellularLocation>
        <location evidence="1">Nucleus</location>
    </subcellularLocation>
</comment>
<keyword evidence="3 9" id="KW-0863">Zinc-finger</keyword>
<evidence type="ECO:0000256" key="2">
    <source>
        <dbReference type="ARBA" id="ARBA00022723"/>
    </source>
</evidence>
<organism evidence="12 13">
    <name type="scientific">Sorghum bicolor</name>
    <name type="common">Sorghum</name>
    <name type="synonym">Sorghum vulgare</name>
    <dbReference type="NCBI Taxonomy" id="4558"/>
    <lineage>
        <taxon>Eukaryota</taxon>
        <taxon>Viridiplantae</taxon>
        <taxon>Streptophyta</taxon>
        <taxon>Embryophyta</taxon>
        <taxon>Tracheophyta</taxon>
        <taxon>Spermatophyta</taxon>
        <taxon>Magnoliopsida</taxon>
        <taxon>Liliopsida</taxon>
        <taxon>Poales</taxon>
        <taxon>Poaceae</taxon>
        <taxon>PACMAD clade</taxon>
        <taxon>Panicoideae</taxon>
        <taxon>Andropogonodae</taxon>
        <taxon>Andropogoneae</taxon>
        <taxon>Sorghinae</taxon>
        <taxon>Sorghum</taxon>
    </lineage>
</organism>
<keyword evidence="6" id="KW-0238">DNA-binding</keyword>
<dbReference type="Pfam" id="PF03110">
    <property type="entry name" value="SBP"/>
    <property type="match status" value="1"/>
</dbReference>
<accession>A0A921RQT8</accession>
<gene>
    <name evidence="12" type="ORF">BDA96_02G259200</name>
</gene>
<keyword evidence="2" id="KW-0479">Metal-binding</keyword>